<dbReference type="EMBL" id="BDMD01000002">
    <property type="protein sequence ID" value="GBF08365.1"/>
    <property type="molecule type" value="Genomic_DNA"/>
</dbReference>
<proteinExistence type="predicted"/>
<protein>
    <submittedName>
        <fullName evidence="1">Uncharacterized protein</fullName>
    </submittedName>
</protein>
<dbReference type="Proteomes" id="UP000291213">
    <property type="component" value="Unassembled WGS sequence"/>
</dbReference>
<name>A0A401H7E4_AERPX</name>
<reference evidence="1 2" key="1">
    <citation type="submission" date="2017-02" db="EMBL/GenBank/DDBJ databases">
        <title>isolation and characterization of a novel temperate virus Aeropyrum globular virus 1 infecting hyperthermophilic archaeon Aeropyrum.</title>
        <authorList>
            <person name="Yumiya M."/>
            <person name="Yoshida T."/>
            <person name="Sako Y."/>
        </authorList>
    </citation>
    <scope>NUCLEOTIDE SEQUENCE [LARGE SCALE GENOMIC DNA]</scope>
    <source>
        <strain evidence="1 2">YK1-12-2013</strain>
    </source>
</reference>
<sequence>MTFDFECITKAIKEESSFIGALVKCGVNTQAVDYASWLLGLSVRRPHCVEYRVNEGESLADAMLYCFYGFHSVAQILAIDKLGDE</sequence>
<comment type="caution">
    <text evidence="1">The sequence shown here is derived from an EMBL/GenBank/DDBJ whole genome shotgun (WGS) entry which is preliminary data.</text>
</comment>
<organism evidence="1 2">
    <name type="scientific">Aeropyrum pernix</name>
    <dbReference type="NCBI Taxonomy" id="56636"/>
    <lineage>
        <taxon>Archaea</taxon>
        <taxon>Thermoproteota</taxon>
        <taxon>Thermoprotei</taxon>
        <taxon>Desulfurococcales</taxon>
        <taxon>Desulfurococcaceae</taxon>
        <taxon>Aeropyrum</taxon>
    </lineage>
</organism>
<evidence type="ECO:0000313" key="2">
    <source>
        <dbReference type="Proteomes" id="UP000291213"/>
    </source>
</evidence>
<gene>
    <name evidence="1" type="ORF">apy_00900</name>
</gene>
<accession>A0A401H7E4</accession>
<evidence type="ECO:0000313" key="1">
    <source>
        <dbReference type="EMBL" id="GBF08365.1"/>
    </source>
</evidence>
<dbReference type="AlphaFoldDB" id="A0A401H7E4"/>